<protein>
    <submittedName>
        <fullName evidence="2">Uncharacterized protein</fullName>
    </submittedName>
</protein>
<reference evidence="2 3" key="1">
    <citation type="submission" date="2021-04" db="EMBL/GenBank/DDBJ databases">
        <title>Whole genome sequence of Jiella sp. KSK16Y-1.</title>
        <authorList>
            <person name="Tuo L."/>
        </authorList>
    </citation>
    <scope>NUCLEOTIDE SEQUENCE [LARGE SCALE GENOMIC DNA]</scope>
    <source>
        <strain evidence="2 3">KSK16Y-1</strain>
    </source>
</reference>
<evidence type="ECO:0000313" key="2">
    <source>
        <dbReference type="EMBL" id="MBP0618231.1"/>
    </source>
</evidence>
<feature type="compositionally biased region" description="Basic and acidic residues" evidence="1">
    <location>
        <begin position="99"/>
        <end position="112"/>
    </location>
</feature>
<dbReference type="RefSeq" id="WP_209597770.1">
    <property type="nucleotide sequence ID" value="NZ_JAGJCF010000028.1"/>
</dbReference>
<comment type="caution">
    <text evidence="2">The sequence shown here is derived from an EMBL/GenBank/DDBJ whole genome shotgun (WGS) entry which is preliminary data.</text>
</comment>
<organism evidence="2 3">
    <name type="scientific">Jiella mangrovi</name>
    <dbReference type="NCBI Taxonomy" id="2821407"/>
    <lineage>
        <taxon>Bacteria</taxon>
        <taxon>Pseudomonadati</taxon>
        <taxon>Pseudomonadota</taxon>
        <taxon>Alphaproteobacteria</taxon>
        <taxon>Hyphomicrobiales</taxon>
        <taxon>Aurantimonadaceae</taxon>
        <taxon>Jiella</taxon>
    </lineage>
</organism>
<feature type="compositionally biased region" description="Low complexity" evidence="1">
    <location>
        <begin position="141"/>
        <end position="152"/>
    </location>
</feature>
<accession>A0ABS4BPR8</accession>
<evidence type="ECO:0000313" key="3">
    <source>
        <dbReference type="Proteomes" id="UP000678276"/>
    </source>
</evidence>
<dbReference type="Proteomes" id="UP000678276">
    <property type="component" value="Unassembled WGS sequence"/>
</dbReference>
<feature type="compositionally biased region" description="Basic and acidic residues" evidence="1">
    <location>
        <begin position="33"/>
        <end position="47"/>
    </location>
</feature>
<sequence length="200" mass="21385">MFPPENSSSCVLGEGAMTFNLSAVTAVLGGYASKEHRRELGDATEQQRRRRARRKPDDAVEDQVSSAGPDQADGPPVTGGTVAKVAGLGRALDALIAAEETRRREAPDRNEIDPASTRLSAALKTSLAHKSGPPIHDAELAAEAKSSKAAPSSDRDWDEIRDLIEALATAERPQRSEEGRKQSSAGIRLWRPKPLASKKG</sequence>
<feature type="region of interest" description="Disordered" evidence="1">
    <location>
        <begin position="99"/>
        <end position="200"/>
    </location>
</feature>
<feature type="compositionally biased region" description="Basic and acidic residues" evidence="1">
    <location>
        <begin position="153"/>
        <end position="164"/>
    </location>
</feature>
<feature type="region of interest" description="Disordered" evidence="1">
    <location>
        <begin position="31"/>
        <end position="82"/>
    </location>
</feature>
<feature type="compositionally biased region" description="Basic and acidic residues" evidence="1">
    <location>
        <begin position="172"/>
        <end position="181"/>
    </location>
</feature>
<name>A0ABS4BPR8_9HYPH</name>
<keyword evidence="3" id="KW-1185">Reference proteome</keyword>
<proteinExistence type="predicted"/>
<evidence type="ECO:0000256" key="1">
    <source>
        <dbReference type="SAM" id="MobiDB-lite"/>
    </source>
</evidence>
<gene>
    <name evidence="2" type="ORF">J6595_21840</name>
</gene>
<dbReference type="EMBL" id="JAGJCF010000028">
    <property type="protein sequence ID" value="MBP0618231.1"/>
    <property type="molecule type" value="Genomic_DNA"/>
</dbReference>